<comment type="caution">
    <text evidence="1">The sequence shown here is derived from an EMBL/GenBank/DDBJ whole genome shotgun (WGS) entry which is preliminary data.</text>
</comment>
<dbReference type="EMBL" id="MU967791">
    <property type="protein sequence ID" value="KAK6645821.1"/>
    <property type="molecule type" value="Genomic_DNA"/>
</dbReference>
<accession>A0ACC3P019</accession>
<keyword evidence="2" id="KW-1185">Reference proteome</keyword>
<evidence type="ECO:0000313" key="2">
    <source>
        <dbReference type="Proteomes" id="UP000000226"/>
    </source>
</evidence>
<gene>
    <name evidence="1" type="ORF">PHAVU_L001985</name>
</gene>
<proteinExistence type="predicted"/>
<sequence>MPKPKRIKNLLKSVAGSDKSVANYTESENLESSESVPPATSESAPAQPTSESERVQPRKSRQSNHYWFVDAIDGEGVSQKLKVKVRDAHNLPTGLRVVVNYDDNFQPIGEASGLLAGVCGQLAANHVLFPISFEKWSTLPDTYKDTVWESVLKSRFCFKVNEDLAKRDVMFKIGKLWREYRCKLWNEFYDPLMSRSDLIKNVPAGLNMEQWAVFVDYRLRPSTVNMCNRNRDIRKRQIIPHTGGAMSLSRRRNNLKIETGKNIGRAEMWKITHKRKNGIYVNEEALEIGEKIDELILTNPKGGSNISPEDPIGVIFGKEHPGRASDYGSGAPSPNQVIGSSAGSKTD</sequence>
<dbReference type="Proteomes" id="UP000000226">
    <property type="component" value="Unassembled WGS sequence"/>
</dbReference>
<protein>
    <submittedName>
        <fullName evidence="1">Uncharacterized protein</fullName>
    </submittedName>
</protein>
<reference evidence="1" key="1">
    <citation type="submission" date="2023-07" db="EMBL/GenBank/DDBJ databases">
        <title>WGS assembly of Phaseolus vulgaris.</title>
        <authorList>
            <person name="Schmutz J."/>
            <person name="Mcclean P."/>
            <person name="Shu S."/>
            <person name="Cregan P."/>
            <person name="Rokhsar D."/>
            <person name="Jackson S."/>
        </authorList>
    </citation>
    <scope>NUCLEOTIDE SEQUENCE</scope>
</reference>
<name>A0ACC3P019_PHAVU</name>
<evidence type="ECO:0000313" key="1">
    <source>
        <dbReference type="EMBL" id="KAK6645821.1"/>
    </source>
</evidence>
<organism evidence="1 2">
    <name type="scientific">Phaseolus vulgaris</name>
    <name type="common">Kidney bean</name>
    <name type="synonym">French bean</name>
    <dbReference type="NCBI Taxonomy" id="3885"/>
    <lineage>
        <taxon>Eukaryota</taxon>
        <taxon>Viridiplantae</taxon>
        <taxon>Streptophyta</taxon>
        <taxon>Embryophyta</taxon>
        <taxon>Tracheophyta</taxon>
        <taxon>Spermatophyta</taxon>
        <taxon>Magnoliopsida</taxon>
        <taxon>eudicotyledons</taxon>
        <taxon>Gunneridae</taxon>
        <taxon>Pentapetalae</taxon>
        <taxon>rosids</taxon>
        <taxon>fabids</taxon>
        <taxon>Fabales</taxon>
        <taxon>Fabaceae</taxon>
        <taxon>Papilionoideae</taxon>
        <taxon>50 kb inversion clade</taxon>
        <taxon>NPAAA clade</taxon>
        <taxon>indigoferoid/millettioid clade</taxon>
        <taxon>Phaseoleae</taxon>
        <taxon>Phaseolus</taxon>
    </lineage>
</organism>